<gene>
    <name evidence="2" type="ORF">AVEN_119779_1</name>
</gene>
<evidence type="ECO:0000313" key="3">
    <source>
        <dbReference type="Proteomes" id="UP000499080"/>
    </source>
</evidence>
<evidence type="ECO:0000259" key="1">
    <source>
        <dbReference type="PROSITE" id="PS50878"/>
    </source>
</evidence>
<dbReference type="EMBL" id="BGPR01004422">
    <property type="protein sequence ID" value="GBM99500.1"/>
    <property type="molecule type" value="Genomic_DNA"/>
</dbReference>
<keyword evidence="3" id="KW-1185">Reference proteome</keyword>
<dbReference type="InterPro" id="IPR000477">
    <property type="entry name" value="RT_dom"/>
</dbReference>
<sequence>MQTREGPALWEQGCSQGSCSGPAFWNIVVDEILSEQWPLGVYLQAFSDDFVFIITDNTRECLRKLRKFALNKFKDWTDKNKLHVSIEKSSYVLFSKLVIELTIK</sequence>
<comment type="caution">
    <text evidence="2">The sequence shown here is derived from an EMBL/GenBank/DDBJ whole genome shotgun (WGS) entry which is preliminary data.</text>
</comment>
<dbReference type="OrthoDB" id="411871at2759"/>
<dbReference type="AlphaFoldDB" id="A0A4Y2KAT3"/>
<organism evidence="2 3">
    <name type="scientific">Araneus ventricosus</name>
    <name type="common">Orbweaver spider</name>
    <name type="synonym">Epeira ventricosa</name>
    <dbReference type="NCBI Taxonomy" id="182803"/>
    <lineage>
        <taxon>Eukaryota</taxon>
        <taxon>Metazoa</taxon>
        <taxon>Ecdysozoa</taxon>
        <taxon>Arthropoda</taxon>
        <taxon>Chelicerata</taxon>
        <taxon>Arachnida</taxon>
        <taxon>Araneae</taxon>
        <taxon>Araneomorphae</taxon>
        <taxon>Entelegynae</taxon>
        <taxon>Araneoidea</taxon>
        <taxon>Araneidae</taxon>
        <taxon>Araneus</taxon>
    </lineage>
</organism>
<dbReference type="Proteomes" id="UP000499080">
    <property type="component" value="Unassembled WGS sequence"/>
</dbReference>
<dbReference type="PROSITE" id="PS50878">
    <property type="entry name" value="RT_POL"/>
    <property type="match status" value="1"/>
</dbReference>
<reference evidence="2 3" key="1">
    <citation type="journal article" date="2019" name="Sci. Rep.">
        <title>Orb-weaving spider Araneus ventricosus genome elucidates the spidroin gene catalogue.</title>
        <authorList>
            <person name="Kono N."/>
            <person name="Nakamura H."/>
            <person name="Ohtoshi R."/>
            <person name="Moran D.A.P."/>
            <person name="Shinohara A."/>
            <person name="Yoshida Y."/>
            <person name="Fujiwara M."/>
            <person name="Mori M."/>
            <person name="Tomita M."/>
            <person name="Arakawa K."/>
        </authorList>
    </citation>
    <scope>NUCLEOTIDE SEQUENCE [LARGE SCALE GENOMIC DNA]</scope>
</reference>
<proteinExistence type="predicted"/>
<name>A0A4Y2KAT3_ARAVE</name>
<accession>A0A4Y2KAT3</accession>
<feature type="domain" description="Reverse transcriptase" evidence="1">
    <location>
        <begin position="1"/>
        <end position="104"/>
    </location>
</feature>
<dbReference type="Pfam" id="PF00078">
    <property type="entry name" value="RVT_1"/>
    <property type="match status" value="1"/>
</dbReference>
<protein>
    <recommendedName>
        <fullName evidence="1">Reverse transcriptase domain-containing protein</fullName>
    </recommendedName>
</protein>
<evidence type="ECO:0000313" key="2">
    <source>
        <dbReference type="EMBL" id="GBM99500.1"/>
    </source>
</evidence>